<dbReference type="InterPro" id="IPR035914">
    <property type="entry name" value="Sperma_CUB_dom_sf"/>
</dbReference>
<evidence type="ECO:0000313" key="5">
    <source>
        <dbReference type="EMBL" id="TKR93611.1"/>
    </source>
</evidence>
<dbReference type="SUPFAM" id="SSF49854">
    <property type="entry name" value="Spermadhesin, CUB domain"/>
    <property type="match status" value="2"/>
</dbReference>
<dbReference type="PROSITE" id="PS01180">
    <property type="entry name" value="CUB"/>
    <property type="match status" value="2"/>
</dbReference>
<dbReference type="OrthoDB" id="6369184at2759"/>
<keyword evidence="6" id="KW-1185">Reference proteome</keyword>
<feature type="chain" id="PRO_5036124457" description="CUB domain-containing protein" evidence="3">
    <location>
        <begin position="26"/>
        <end position="232"/>
    </location>
</feature>
<evidence type="ECO:0000259" key="4">
    <source>
        <dbReference type="PROSITE" id="PS01180"/>
    </source>
</evidence>
<dbReference type="Proteomes" id="UP000298663">
    <property type="component" value="Unassembled WGS sequence"/>
</dbReference>
<reference evidence="5" key="3">
    <citation type="journal article" date="2019" name="G3 (Bethesda)">
        <title>Hybrid Assembly of the Genome of the Entomopathogenic Nematode Steinernema carpocapsae Identifies the X-Chromosome.</title>
        <authorList>
            <person name="Serra L."/>
            <person name="Macchietto M."/>
            <person name="Macias-Munoz A."/>
            <person name="McGill C.J."/>
            <person name="Rodriguez I.M."/>
            <person name="Rodriguez B."/>
            <person name="Murad R."/>
            <person name="Mortazavi A."/>
        </authorList>
    </citation>
    <scope>NUCLEOTIDE SEQUENCE</scope>
    <source>
        <strain evidence="5">ALL</strain>
    </source>
</reference>
<evidence type="ECO:0000256" key="3">
    <source>
        <dbReference type="SAM" id="SignalP"/>
    </source>
</evidence>
<organism evidence="5 6">
    <name type="scientific">Steinernema carpocapsae</name>
    <name type="common">Entomopathogenic nematode</name>
    <dbReference type="NCBI Taxonomy" id="34508"/>
    <lineage>
        <taxon>Eukaryota</taxon>
        <taxon>Metazoa</taxon>
        <taxon>Ecdysozoa</taxon>
        <taxon>Nematoda</taxon>
        <taxon>Chromadorea</taxon>
        <taxon>Rhabditida</taxon>
        <taxon>Tylenchina</taxon>
        <taxon>Panagrolaimomorpha</taxon>
        <taxon>Strongyloidoidea</taxon>
        <taxon>Steinernematidae</taxon>
        <taxon>Steinernema</taxon>
    </lineage>
</organism>
<dbReference type="CDD" id="cd00041">
    <property type="entry name" value="CUB"/>
    <property type="match status" value="1"/>
</dbReference>
<reference evidence="5" key="1">
    <citation type="submission" date="2013-11" db="EMBL/GenBank/DDBJ databases">
        <authorList>
            <person name="Sternberg P."/>
            <person name="Dillman A."/>
            <person name="Macchietto M."/>
        </authorList>
    </citation>
    <scope>NUCLEOTIDE SEQUENCE</scope>
    <source>
        <strain evidence="5">ALL</strain>
    </source>
</reference>
<dbReference type="PANTHER" id="PTHR46908:SF8">
    <property type="entry name" value="C-TYPE LECTIN DOMAIN-CONTAINING PROTEIN"/>
    <property type="match status" value="1"/>
</dbReference>
<name>A0A4U5PBQ9_STECR</name>
<evidence type="ECO:0000256" key="2">
    <source>
        <dbReference type="PROSITE-ProRule" id="PRU00059"/>
    </source>
</evidence>
<evidence type="ECO:0000313" key="6">
    <source>
        <dbReference type="Proteomes" id="UP000298663"/>
    </source>
</evidence>
<comment type="caution">
    <text evidence="2">Lacks conserved residue(s) required for the propagation of feature annotation.</text>
</comment>
<sequence>MRRRRISLALAAFLWILAVPRTVETFSSLLFCKCVVFNATSGVFQTPNYPRAVSKGTCYLYHFAAPPQHTVRIRFDTFELEKRQAKCVDYVRIFEKTADGEIDDDSPHDGEYCGDEITPNAYFLSSTNHMILYINIEIGADSRGFRGHYQFIPNEKYEMNAIELSPCEFTANTFRGSLFSPRAPYYYLSNTVCTYHVPPRRLHVARIRLIFLEFPHNSCDLHFLKISEMKPK</sequence>
<dbReference type="Pfam" id="PF00431">
    <property type="entry name" value="CUB"/>
    <property type="match status" value="1"/>
</dbReference>
<accession>A0A4U5PBQ9</accession>
<feature type="domain" description="CUB" evidence="4">
    <location>
        <begin position="32"/>
        <end position="152"/>
    </location>
</feature>
<gene>
    <name evidence="5" type="ORF">L596_008028</name>
</gene>
<comment type="caution">
    <text evidence="5">The sequence shown here is derived from an EMBL/GenBank/DDBJ whole genome shotgun (WGS) entry which is preliminary data.</text>
</comment>
<evidence type="ECO:0000256" key="1">
    <source>
        <dbReference type="ARBA" id="ARBA00023157"/>
    </source>
</evidence>
<dbReference type="Gene3D" id="2.60.120.290">
    <property type="entry name" value="Spermadhesin, CUB domain"/>
    <property type="match status" value="1"/>
</dbReference>
<dbReference type="SMART" id="SM00042">
    <property type="entry name" value="CUB"/>
    <property type="match status" value="1"/>
</dbReference>
<keyword evidence="3" id="KW-0732">Signal</keyword>
<dbReference type="EMBL" id="AZBU02000002">
    <property type="protein sequence ID" value="TKR93612.1"/>
    <property type="molecule type" value="Genomic_DNA"/>
</dbReference>
<dbReference type="AlphaFoldDB" id="A0A4U5PBQ9"/>
<feature type="signal peptide" evidence="3">
    <location>
        <begin position="1"/>
        <end position="25"/>
    </location>
</feature>
<feature type="domain" description="CUB" evidence="4">
    <location>
        <begin position="167"/>
        <end position="232"/>
    </location>
</feature>
<protein>
    <recommendedName>
        <fullName evidence="4">CUB domain-containing protein</fullName>
    </recommendedName>
</protein>
<dbReference type="InterPro" id="IPR052129">
    <property type="entry name" value="Spermadhesin-Link_domain"/>
</dbReference>
<dbReference type="EMBL" id="AZBU02000002">
    <property type="protein sequence ID" value="TKR93611.1"/>
    <property type="molecule type" value="Genomic_DNA"/>
</dbReference>
<reference evidence="5 6" key="2">
    <citation type="journal article" date="2015" name="Genome Biol.">
        <title>Comparative genomics of Steinernema reveals deeply conserved gene regulatory networks.</title>
        <authorList>
            <person name="Dillman A.R."/>
            <person name="Macchietto M."/>
            <person name="Porter C.F."/>
            <person name="Rogers A."/>
            <person name="Williams B."/>
            <person name="Antoshechkin I."/>
            <person name="Lee M.M."/>
            <person name="Goodwin Z."/>
            <person name="Lu X."/>
            <person name="Lewis E.E."/>
            <person name="Goodrich-Blair H."/>
            <person name="Stock S.P."/>
            <person name="Adams B.J."/>
            <person name="Sternberg P.W."/>
            <person name="Mortazavi A."/>
        </authorList>
    </citation>
    <scope>NUCLEOTIDE SEQUENCE [LARGE SCALE GENOMIC DNA]</scope>
    <source>
        <strain evidence="5 6">ALL</strain>
    </source>
</reference>
<keyword evidence="1" id="KW-1015">Disulfide bond</keyword>
<proteinExistence type="predicted"/>
<dbReference type="InterPro" id="IPR000859">
    <property type="entry name" value="CUB_dom"/>
</dbReference>
<dbReference type="PANTHER" id="PTHR46908">
    <property type="entry name" value="CUBILIN-LIKE PROTEIN"/>
    <property type="match status" value="1"/>
</dbReference>